<proteinExistence type="predicted"/>
<dbReference type="SUPFAM" id="SSF51161">
    <property type="entry name" value="Trimeric LpxA-like enzymes"/>
    <property type="match status" value="1"/>
</dbReference>
<accession>A0A2A7B9U6</accession>
<reference evidence="1 2" key="1">
    <citation type="journal article" date="2017" name="Front. Microbiol.">
        <title>New Insights into the Diversity of the Genus Faecalibacterium.</title>
        <authorList>
            <person name="Benevides L."/>
            <person name="Burman S."/>
            <person name="Martin R."/>
            <person name="Robert V."/>
            <person name="Thomas M."/>
            <person name="Miquel S."/>
            <person name="Chain F."/>
            <person name="Sokol H."/>
            <person name="Bermudez-Humaran L.G."/>
            <person name="Morrison M."/>
            <person name="Langella P."/>
            <person name="Azevedo V.A."/>
            <person name="Chatel J.M."/>
            <person name="Soares S."/>
        </authorList>
    </citation>
    <scope>NUCLEOTIDE SEQUENCE [LARGE SCALE GENOMIC DNA]</scope>
    <source>
        <strain evidence="1 2">AHMP21</strain>
    </source>
</reference>
<organism evidence="1 2">
    <name type="scientific">Faecalibacterium prausnitzii</name>
    <dbReference type="NCBI Taxonomy" id="853"/>
    <lineage>
        <taxon>Bacteria</taxon>
        <taxon>Bacillati</taxon>
        <taxon>Bacillota</taxon>
        <taxon>Clostridia</taxon>
        <taxon>Eubacteriales</taxon>
        <taxon>Oscillospiraceae</taxon>
        <taxon>Faecalibacterium</taxon>
    </lineage>
</organism>
<sequence>MMIPFGGKMPQDCGAAFVAPNATVLGDVVLEKGSSVWYGAVLRGDDGTLTLGENTNVQDNAVLHCDPGGAVTLGKNVTVGHSALVHGCTVGDGSLIGMHATLLNHCVIGRNCIIGAGALVPEGMVIPDGSVAVGVPAKIIKTIRPDQAAHNIENAVHYVGDAEAHAEAVKQCEIIETEAKTK</sequence>
<dbReference type="InterPro" id="IPR011004">
    <property type="entry name" value="Trimer_LpxA-like_sf"/>
</dbReference>
<dbReference type="InterPro" id="IPR050484">
    <property type="entry name" value="Transf_Hexapept/Carb_Anhydrase"/>
</dbReference>
<evidence type="ECO:0000313" key="2">
    <source>
        <dbReference type="Proteomes" id="UP000220904"/>
    </source>
</evidence>
<dbReference type="EMBL" id="NOUV01000004">
    <property type="protein sequence ID" value="PDX88088.1"/>
    <property type="molecule type" value="Genomic_DNA"/>
</dbReference>
<name>A0A2A7B9U6_9FIRM</name>
<comment type="caution">
    <text evidence="1">The sequence shown here is derived from an EMBL/GenBank/DDBJ whole genome shotgun (WGS) entry which is preliminary data.</text>
</comment>
<dbReference type="InterPro" id="IPR001451">
    <property type="entry name" value="Hexapep"/>
</dbReference>
<dbReference type="Pfam" id="PF00132">
    <property type="entry name" value="Hexapep"/>
    <property type="match status" value="1"/>
</dbReference>
<protein>
    <submittedName>
        <fullName evidence="1">Gamma carbonic anhydrase family protein</fullName>
    </submittedName>
</protein>
<dbReference type="CDD" id="cd04645">
    <property type="entry name" value="LbH_gamma_CA_like"/>
    <property type="match status" value="1"/>
</dbReference>
<dbReference type="PANTHER" id="PTHR13061">
    <property type="entry name" value="DYNACTIN SUBUNIT P25"/>
    <property type="match status" value="1"/>
</dbReference>
<dbReference type="AlphaFoldDB" id="A0A2A7B9U6"/>
<dbReference type="Gene3D" id="2.160.10.10">
    <property type="entry name" value="Hexapeptide repeat proteins"/>
    <property type="match status" value="1"/>
</dbReference>
<dbReference type="InterPro" id="IPR047324">
    <property type="entry name" value="LbH_gamma_CA-like"/>
</dbReference>
<evidence type="ECO:0000313" key="1">
    <source>
        <dbReference type="EMBL" id="PDX88088.1"/>
    </source>
</evidence>
<dbReference type="OrthoDB" id="9803036at2"/>
<dbReference type="RefSeq" id="WP_097791258.1">
    <property type="nucleotide sequence ID" value="NZ_NOUV01000004.1"/>
</dbReference>
<dbReference type="Proteomes" id="UP000220904">
    <property type="component" value="Unassembled WGS sequence"/>
</dbReference>
<gene>
    <name evidence="1" type="ORF">CHR60_00685</name>
</gene>
<dbReference type="PANTHER" id="PTHR13061:SF29">
    <property type="entry name" value="GAMMA CARBONIC ANHYDRASE-LIKE 1, MITOCHONDRIAL-RELATED"/>
    <property type="match status" value="1"/>
</dbReference>